<proteinExistence type="predicted"/>
<dbReference type="EMBL" id="CAVMJV010000030">
    <property type="protein sequence ID" value="CAK5076687.1"/>
    <property type="molecule type" value="Genomic_DNA"/>
</dbReference>
<reference evidence="1" key="1">
    <citation type="submission" date="2023-11" db="EMBL/GenBank/DDBJ databases">
        <authorList>
            <person name="Poullet M."/>
        </authorList>
    </citation>
    <scope>NUCLEOTIDE SEQUENCE</scope>
    <source>
        <strain evidence="1">E1834</strain>
    </source>
</reference>
<protein>
    <submittedName>
        <fullName evidence="1">Uncharacterized protein</fullName>
    </submittedName>
</protein>
<organism evidence="1 2">
    <name type="scientific">Meloidogyne enterolobii</name>
    <name type="common">Root-knot nematode worm</name>
    <name type="synonym">Meloidogyne mayaguensis</name>
    <dbReference type="NCBI Taxonomy" id="390850"/>
    <lineage>
        <taxon>Eukaryota</taxon>
        <taxon>Metazoa</taxon>
        <taxon>Ecdysozoa</taxon>
        <taxon>Nematoda</taxon>
        <taxon>Chromadorea</taxon>
        <taxon>Rhabditida</taxon>
        <taxon>Tylenchina</taxon>
        <taxon>Tylenchomorpha</taxon>
        <taxon>Tylenchoidea</taxon>
        <taxon>Meloidogynidae</taxon>
        <taxon>Meloidogyninae</taxon>
        <taxon>Meloidogyne</taxon>
    </lineage>
</organism>
<dbReference type="Proteomes" id="UP001497535">
    <property type="component" value="Unassembled WGS sequence"/>
</dbReference>
<comment type="caution">
    <text evidence="1">The sequence shown here is derived from an EMBL/GenBank/DDBJ whole genome shotgun (WGS) entry which is preliminary data.</text>
</comment>
<accession>A0ACB0ZE84</accession>
<sequence length="264" mass="31085">MPILFSRTRTSYTGTNTNFEQASKHYLYVSLLIYFFYLEDFDYEEYYLLKFSNFQKNINDIIFARYFLEQLFNCTFEYALFYDIIFNPEMINILFDNDKTIPLQFNVQDARIWPNNESFETVLKFYLNHLSISGSFTINLGNVDITEQQTNILLNILINEGNKLPQIDFKGLNITKLYDPIINYITTSRDCPITVPVILLNFTTSLHFKLCEKAGNVEVKKLGNVRYINYQIANIYNPKVRFAFSNSEDNDGLTFGVKIRKMKE</sequence>
<evidence type="ECO:0000313" key="2">
    <source>
        <dbReference type="Proteomes" id="UP001497535"/>
    </source>
</evidence>
<keyword evidence="2" id="KW-1185">Reference proteome</keyword>
<evidence type="ECO:0000313" key="1">
    <source>
        <dbReference type="EMBL" id="CAK5076687.1"/>
    </source>
</evidence>
<name>A0ACB0ZE84_MELEN</name>
<gene>
    <name evidence="1" type="ORF">MENTE1834_LOCUS23559</name>
</gene>